<sequence>MLLMKEIRVGADGDALDVCNLQVGSSFGLLNTRGQQVQVQVGVGQQLHVLLEGFSVVFPDDLPPIFGDGGDEVAIKSNVKIENWASAMGELPCSNTLCNFDFKVPSNDLAFDFEFGVFSELNPTMADPMKFQVPSHCSWFVFQAKGRVATAQNSFYSLDLAFEFVRWVFDPGVLRLVSVFEAPRYSHDYEVFDFYAINIVHESSISSLAFENVITSKCKDMKIILTAYIFEVMYSKAHKSGFTCSNFENFICIKSRGSPLRYGIEIMAFRWINNAQFALKDCHT</sequence>
<keyword evidence="2" id="KW-1185">Reference proteome</keyword>
<comment type="caution">
    <text evidence="1">The sequence shown here is derived from an EMBL/GenBank/DDBJ whole genome shotgun (WGS) entry which is preliminary data.</text>
</comment>
<evidence type="ECO:0000313" key="1">
    <source>
        <dbReference type="EMBL" id="KAK9724013.1"/>
    </source>
</evidence>
<dbReference type="AlphaFoldDB" id="A0AAW1KU07"/>
<proteinExistence type="predicted"/>
<reference evidence="1" key="1">
    <citation type="submission" date="2024-03" db="EMBL/GenBank/DDBJ databases">
        <title>WGS assembly of Saponaria officinalis var. Norfolk2.</title>
        <authorList>
            <person name="Jenkins J."/>
            <person name="Shu S."/>
            <person name="Grimwood J."/>
            <person name="Barry K."/>
            <person name="Goodstein D."/>
            <person name="Schmutz J."/>
            <person name="Leebens-Mack J."/>
            <person name="Osbourn A."/>
        </authorList>
    </citation>
    <scope>NUCLEOTIDE SEQUENCE [LARGE SCALE GENOMIC DNA]</scope>
    <source>
        <strain evidence="1">JIC</strain>
    </source>
</reference>
<protein>
    <submittedName>
        <fullName evidence="1">Uncharacterized protein</fullName>
    </submittedName>
</protein>
<accession>A0AAW1KU07</accession>
<gene>
    <name evidence="1" type="ORF">RND81_05G041500</name>
</gene>
<organism evidence="1 2">
    <name type="scientific">Saponaria officinalis</name>
    <name type="common">Common soapwort</name>
    <name type="synonym">Lychnis saponaria</name>
    <dbReference type="NCBI Taxonomy" id="3572"/>
    <lineage>
        <taxon>Eukaryota</taxon>
        <taxon>Viridiplantae</taxon>
        <taxon>Streptophyta</taxon>
        <taxon>Embryophyta</taxon>
        <taxon>Tracheophyta</taxon>
        <taxon>Spermatophyta</taxon>
        <taxon>Magnoliopsida</taxon>
        <taxon>eudicotyledons</taxon>
        <taxon>Gunneridae</taxon>
        <taxon>Pentapetalae</taxon>
        <taxon>Caryophyllales</taxon>
        <taxon>Caryophyllaceae</taxon>
        <taxon>Caryophylleae</taxon>
        <taxon>Saponaria</taxon>
    </lineage>
</organism>
<name>A0AAW1KU07_SAPOF</name>
<dbReference type="Proteomes" id="UP001443914">
    <property type="component" value="Unassembled WGS sequence"/>
</dbReference>
<evidence type="ECO:0000313" key="2">
    <source>
        <dbReference type="Proteomes" id="UP001443914"/>
    </source>
</evidence>
<dbReference type="EMBL" id="JBDFQZ010000005">
    <property type="protein sequence ID" value="KAK9724013.1"/>
    <property type="molecule type" value="Genomic_DNA"/>
</dbReference>